<sequence>MNVIALTNGGIDTGISFFSTSNDNDQRLIVVLRDCIGLYDTGRELTWCH</sequence>
<comment type="caution">
    <text evidence="1">The sequence shown here is derived from an EMBL/GenBank/DDBJ whole genome shotgun (WGS) entry which is preliminary data.</text>
</comment>
<evidence type="ECO:0000313" key="1">
    <source>
        <dbReference type="EMBL" id="CAI9581543.1"/>
    </source>
</evidence>
<reference evidence="1" key="1">
    <citation type="submission" date="2023-05" db="EMBL/GenBank/DDBJ databases">
        <authorList>
            <person name="Stuckert A."/>
        </authorList>
    </citation>
    <scope>NUCLEOTIDE SEQUENCE</scope>
</reference>
<name>A0ABN9EA15_9NEOB</name>
<proteinExistence type="predicted"/>
<dbReference type="Proteomes" id="UP001162483">
    <property type="component" value="Unassembled WGS sequence"/>
</dbReference>
<dbReference type="EMBL" id="CATNWA010015280">
    <property type="protein sequence ID" value="CAI9581543.1"/>
    <property type="molecule type" value="Genomic_DNA"/>
</dbReference>
<accession>A0ABN9EA15</accession>
<evidence type="ECO:0000313" key="2">
    <source>
        <dbReference type="Proteomes" id="UP001162483"/>
    </source>
</evidence>
<keyword evidence="2" id="KW-1185">Reference proteome</keyword>
<gene>
    <name evidence="1" type="ORF">SPARVUS_LOCUS9495408</name>
</gene>
<organism evidence="1 2">
    <name type="scientific">Staurois parvus</name>
    <dbReference type="NCBI Taxonomy" id="386267"/>
    <lineage>
        <taxon>Eukaryota</taxon>
        <taxon>Metazoa</taxon>
        <taxon>Chordata</taxon>
        <taxon>Craniata</taxon>
        <taxon>Vertebrata</taxon>
        <taxon>Euteleostomi</taxon>
        <taxon>Amphibia</taxon>
        <taxon>Batrachia</taxon>
        <taxon>Anura</taxon>
        <taxon>Neobatrachia</taxon>
        <taxon>Ranoidea</taxon>
        <taxon>Ranidae</taxon>
        <taxon>Staurois</taxon>
    </lineage>
</organism>
<protein>
    <submittedName>
        <fullName evidence="1">Uncharacterized protein</fullName>
    </submittedName>
</protein>